<proteinExistence type="predicted"/>
<keyword evidence="1" id="KW-0808">Transferase</keyword>
<organism evidence="5">
    <name type="scientific">Streptomyces haneummycinicus</name>
    <dbReference type="NCBI Taxonomy" id="3074435"/>
    <lineage>
        <taxon>Bacteria</taxon>
        <taxon>Bacillati</taxon>
        <taxon>Actinomycetota</taxon>
        <taxon>Actinomycetes</taxon>
        <taxon>Kitasatosporales</taxon>
        <taxon>Streptomycetaceae</taxon>
        <taxon>Streptomyces</taxon>
    </lineage>
</organism>
<dbReference type="Gene3D" id="3.30.565.10">
    <property type="entry name" value="Histidine kinase-like ATPase, C-terminal domain"/>
    <property type="match status" value="1"/>
</dbReference>
<name>A0AAT9HLX9_9ACTN</name>
<dbReference type="InterPro" id="IPR050482">
    <property type="entry name" value="Sensor_HK_TwoCompSys"/>
</dbReference>
<sequence length="107" mass="11141">MTGLLDTVVPAGHAEHLLAVVRETLSNAARHAHATAVEVTVETDSSRVRLRIADNGTGIDPAVTRRSGLDNLRRRATDLGGGLTLTPNEPTGTVVEWTVPLSAPAGA</sequence>
<dbReference type="SMART" id="SM00387">
    <property type="entry name" value="HATPase_c"/>
    <property type="match status" value="1"/>
</dbReference>
<keyword evidence="3" id="KW-0902">Two-component regulatory system</keyword>
<feature type="domain" description="Histidine kinase/HSP90-like ATPase" evidence="4">
    <location>
        <begin position="12"/>
        <end position="103"/>
    </location>
</feature>
<evidence type="ECO:0000259" key="4">
    <source>
        <dbReference type="SMART" id="SM00387"/>
    </source>
</evidence>
<evidence type="ECO:0000256" key="1">
    <source>
        <dbReference type="ARBA" id="ARBA00022679"/>
    </source>
</evidence>
<dbReference type="GO" id="GO:0000160">
    <property type="term" value="P:phosphorelay signal transduction system"/>
    <property type="evidence" value="ECO:0007669"/>
    <property type="project" value="UniProtKB-KW"/>
</dbReference>
<dbReference type="EMBL" id="AP035768">
    <property type="protein sequence ID" value="BFO18539.1"/>
    <property type="molecule type" value="Genomic_DNA"/>
</dbReference>
<dbReference type="Pfam" id="PF02518">
    <property type="entry name" value="HATPase_c"/>
    <property type="match status" value="1"/>
</dbReference>
<dbReference type="GO" id="GO:0016301">
    <property type="term" value="F:kinase activity"/>
    <property type="evidence" value="ECO:0007669"/>
    <property type="project" value="UniProtKB-KW"/>
</dbReference>
<dbReference type="PANTHER" id="PTHR24421">
    <property type="entry name" value="NITRATE/NITRITE SENSOR PROTEIN NARX-RELATED"/>
    <property type="match status" value="1"/>
</dbReference>
<dbReference type="InterPro" id="IPR003594">
    <property type="entry name" value="HATPase_dom"/>
</dbReference>
<dbReference type="SUPFAM" id="SSF55874">
    <property type="entry name" value="ATPase domain of HSP90 chaperone/DNA topoisomerase II/histidine kinase"/>
    <property type="match status" value="1"/>
</dbReference>
<protein>
    <recommendedName>
        <fullName evidence="4">Histidine kinase/HSP90-like ATPase domain-containing protein</fullName>
    </recommendedName>
</protein>
<reference evidence="5" key="1">
    <citation type="submission" date="2024-06" db="EMBL/GenBank/DDBJ databases">
        <authorList>
            <consortium name="consrtm"/>
            <person name="Uemura M."/>
            <person name="Terahara T."/>
        </authorList>
    </citation>
    <scope>NUCLEOTIDE SEQUENCE</scope>
    <source>
        <strain evidence="5">KM77-8</strain>
    </source>
</reference>
<keyword evidence="2" id="KW-0418">Kinase</keyword>
<dbReference type="PANTHER" id="PTHR24421:SF56">
    <property type="entry name" value="OXYGEN SENSOR HISTIDINE KINASE RESPONSE REGULATOR DOST"/>
    <property type="match status" value="1"/>
</dbReference>
<reference evidence="5" key="2">
    <citation type="submission" date="2024-07" db="EMBL/GenBank/DDBJ databases">
        <title>Streptomyces haneummycinica sp. nov., a new antibiotic-producing actinobacterium isolated from marine sediment.</title>
        <authorList>
            <person name="Uemura M."/>
            <person name="Hamada M."/>
            <person name="Hirano S."/>
            <person name="Kobayashi K."/>
            <person name="Ohshiro T."/>
            <person name="Kobayashi T."/>
            <person name="Terahara T."/>
        </authorList>
    </citation>
    <scope>NUCLEOTIDE SEQUENCE</scope>
    <source>
        <strain evidence="5">KM77-8</strain>
    </source>
</reference>
<dbReference type="AlphaFoldDB" id="A0AAT9HLX9"/>
<dbReference type="InterPro" id="IPR036890">
    <property type="entry name" value="HATPase_C_sf"/>
</dbReference>
<evidence type="ECO:0000256" key="3">
    <source>
        <dbReference type="ARBA" id="ARBA00023012"/>
    </source>
</evidence>
<dbReference type="CDD" id="cd16917">
    <property type="entry name" value="HATPase_UhpB-NarQ-NarX-like"/>
    <property type="match status" value="1"/>
</dbReference>
<gene>
    <name evidence="5" type="ORF">SHKM778_49270</name>
</gene>
<evidence type="ECO:0000313" key="5">
    <source>
        <dbReference type="EMBL" id="BFO18539.1"/>
    </source>
</evidence>
<accession>A0AAT9HLX9</accession>
<evidence type="ECO:0000256" key="2">
    <source>
        <dbReference type="ARBA" id="ARBA00022777"/>
    </source>
</evidence>